<feature type="domain" description="DDE" evidence="4">
    <location>
        <begin position="39"/>
        <end position="166"/>
    </location>
</feature>
<evidence type="ECO:0000256" key="1">
    <source>
        <dbReference type="ARBA" id="ARBA00022578"/>
    </source>
</evidence>
<evidence type="ECO:0000256" key="2">
    <source>
        <dbReference type="ARBA" id="ARBA00023125"/>
    </source>
</evidence>
<evidence type="ECO:0000313" key="6">
    <source>
        <dbReference type="Proteomes" id="UP001156882"/>
    </source>
</evidence>
<name>A0ABQ6CKJ0_9HYPH</name>
<sequence>MLAERGLDVSYETIRRWVRKFGLIYARNLRRLRPRAAETWHLDEMVVSIQGQRMFLWRAVDSEGEILDMLVQSRRDKAAALRLLRKLLKKQGFAPTVLVTDKLRSYAAAGRELRLSAHHEHGLRQNNRAENSHQVVRRRERRMRRFKSAGSAQCFLAVHAAIHNAFNLQRHPISRATLRLFRAAAAQQWQIATAAA</sequence>
<evidence type="ECO:0000313" key="5">
    <source>
        <dbReference type="EMBL" id="GLS19229.1"/>
    </source>
</evidence>
<dbReference type="InterPro" id="IPR012337">
    <property type="entry name" value="RNaseH-like_sf"/>
</dbReference>
<protein>
    <recommendedName>
        <fullName evidence="4">DDE domain-containing protein</fullName>
    </recommendedName>
</protein>
<dbReference type="InterPro" id="IPR047930">
    <property type="entry name" value="Transpos_IS6"/>
</dbReference>
<dbReference type="Pfam" id="PF13610">
    <property type="entry name" value="DDE_Tnp_IS240"/>
    <property type="match status" value="1"/>
</dbReference>
<dbReference type="Proteomes" id="UP001156882">
    <property type="component" value="Unassembled WGS sequence"/>
</dbReference>
<reference evidence="6" key="1">
    <citation type="journal article" date="2019" name="Int. J. Syst. Evol. Microbiol.">
        <title>The Global Catalogue of Microorganisms (GCM) 10K type strain sequencing project: providing services to taxonomists for standard genome sequencing and annotation.</title>
        <authorList>
            <consortium name="The Broad Institute Genomics Platform"/>
            <consortium name="The Broad Institute Genome Sequencing Center for Infectious Disease"/>
            <person name="Wu L."/>
            <person name="Ma J."/>
        </authorList>
    </citation>
    <scope>NUCLEOTIDE SEQUENCE [LARGE SCALE GENOMIC DNA]</scope>
    <source>
        <strain evidence="6">NBRC 101365</strain>
    </source>
</reference>
<dbReference type="SUPFAM" id="SSF53098">
    <property type="entry name" value="Ribonuclease H-like"/>
    <property type="match status" value="1"/>
</dbReference>
<keyword evidence="1" id="KW-0815">Transposition</keyword>
<dbReference type="EMBL" id="BSPC01000021">
    <property type="protein sequence ID" value="GLS19229.1"/>
    <property type="molecule type" value="Genomic_DNA"/>
</dbReference>
<organism evidence="5 6">
    <name type="scientific">Labrys miyagiensis</name>
    <dbReference type="NCBI Taxonomy" id="346912"/>
    <lineage>
        <taxon>Bacteria</taxon>
        <taxon>Pseudomonadati</taxon>
        <taxon>Pseudomonadota</taxon>
        <taxon>Alphaproteobacteria</taxon>
        <taxon>Hyphomicrobiales</taxon>
        <taxon>Xanthobacteraceae</taxon>
        <taxon>Labrys</taxon>
    </lineage>
</organism>
<keyword evidence="2" id="KW-0238">DNA-binding</keyword>
<comment type="caution">
    <text evidence="5">The sequence shown here is derived from an EMBL/GenBank/DDBJ whole genome shotgun (WGS) entry which is preliminary data.</text>
</comment>
<dbReference type="PANTHER" id="PTHR35528">
    <property type="entry name" value="BLL1675 PROTEIN"/>
    <property type="match status" value="1"/>
</dbReference>
<keyword evidence="6" id="KW-1185">Reference proteome</keyword>
<keyword evidence="3" id="KW-0233">DNA recombination</keyword>
<dbReference type="InterPro" id="IPR052183">
    <property type="entry name" value="IS_Transposase"/>
</dbReference>
<dbReference type="NCBIfam" id="NF033587">
    <property type="entry name" value="transpos_IS6"/>
    <property type="match status" value="1"/>
</dbReference>
<dbReference type="PANTHER" id="PTHR35528:SF3">
    <property type="entry name" value="BLL1675 PROTEIN"/>
    <property type="match status" value="1"/>
</dbReference>
<dbReference type="InterPro" id="IPR032874">
    <property type="entry name" value="DDE_dom"/>
</dbReference>
<proteinExistence type="predicted"/>
<evidence type="ECO:0000259" key="4">
    <source>
        <dbReference type="Pfam" id="PF13610"/>
    </source>
</evidence>
<gene>
    <name evidence="5" type="ORF">GCM10007874_22460</name>
</gene>
<evidence type="ECO:0000256" key="3">
    <source>
        <dbReference type="ARBA" id="ARBA00023172"/>
    </source>
</evidence>
<accession>A0ABQ6CKJ0</accession>